<dbReference type="GO" id="GO:0009737">
    <property type="term" value="P:response to abscisic acid"/>
    <property type="evidence" value="ECO:0007669"/>
    <property type="project" value="InterPro"/>
</dbReference>
<feature type="compositionally biased region" description="Polar residues" evidence="1">
    <location>
        <begin position="441"/>
        <end position="455"/>
    </location>
</feature>
<feature type="region of interest" description="Disordered" evidence="1">
    <location>
        <begin position="346"/>
        <end position="374"/>
    </location>
</feature>
<feature type="compositionally biased region" description="Polar residues" evidence="1">
    <location>
        <begin position="203"/>
        <end position="236"/>
    </location>
</feature>
<dbReference type="PANTHER" id="PTHR33836:SF1">
    <property type="entry name" value="LOW-TEMPERATURE-INDUCED 65 KDA PROTEIN-RELATED"/>
    <property type="match status" value="1"/>
</dbReference>
<dbReference type="Pfam" id="PF07918">
    <property type="entry name" value="CAP160"/>
    <property type="match status" value="1"/>
</dbReference>
<dbReference type="InterPro" id="IPR057058">
    <property type="entry name" value="LTI65_LTI78_NYQTKV"/>
</dbReference>
<feature type="compositionally biased region" description="Basic and acidic residues" evidence="1">
    <location>
        <begin position="456"/>
        <end position="465"/>
    </location>
</feature>
<evidence type="ECO:0000259" key="2">
    <source>
        <dbReference type="Pfam" id="PF23399"/>
    </source>
</evidence>
<reference evidence="5" key="1">
    <citation type="submission" date="2013-09" db="EMBL/GenBank/DDBJ databases">
        <title>Corchorus olitorius genome sequencing.</title>
        <authorList>
            <person name="Alam M."/>
            <person name="Haque M.S."/>
            <person name="Islam M.S."/>
            <person name="Emdad E.M."/>
            <person name="Islam M.M."/>
            <person name="Ahmed B."/>
            <person name="Halim A."/>
            <person name="Hossen Q.M.M."/>
            <person name="Hossain M.Z."/>
            <person name="Ahmed R."/>
            <person name="Khan M.M."/>
            <person name="Islam R."/>
            <person name="Rashid M.M."/>
            <person name="Khan S.A."/>
            <person name="Rahman M.S."/>
            <person name="Alam M."/>
            <person name="Yahiya A.S."/>
            <person name="Khan M.S."/>
            <person name="Azam M.S."/>
            <person name="Haque T."/>
            <person name="Lashkar M.Z.H."/>
            <person name="Akhand A.I."/>
            <person name="Morshed G."/>
            <person name="Roy S."/>
            <person name="Uddin K.S."/>
            <person name="Rabeya T."/>
            <person name="Hossain A.S."/>
            <person name="Chowdhury A."/>
            <person name="Snigdha A.R."/>
            <person name="Mortoza M.S."/>
            <person name="Matin S.A."/>
            <person name="Hoque S.M.E."/>
            <person name="Islam M.K."/>
            <person name="Roy D.K."/>
            <person name="Haider R."/>
            <person name="Moosa M.M."/>
            <person name="Elias S.M."/>
            <person name="Hasan A.M."/>
            <person name="Jahan S."/>
            <person name="Shafiuddin M."/>
            <person name="Mahmood N."/>
            <person name="Shommy N.S."/>
        </authorList>
    </citation>
    <scope>NUCLEOTIDE SEQUENCE [LARGE SCALE GENOMIC DNA]</scope>
    <source>
        <strain evidence="5">cv. O-4</strain>
    </source>
</reference>
<sequence length="465" mass="49983">MSFPEVYDSAAAKSAVYQQPEHLSRPGIKAIHPDTPVPRDSHFYSGSEKTKFNNEPAVNPVTGIGALVTEQPKVNFGKQTAVSNDPLIASQNTPVAVSRQSRDADPSKTFVQEYPGQPKVNLQRPKGLEEDPAAPKDTPGAYTTTNYQTKVTDPTGKGGEVTGITPILHSFDKMNIHGTGTQDTGLREQNFPPGTHQRLSDLSFPTGSHDQFSPQPTAPSRITKTPENSPLVSETVDTSKPHEEQLRSAESDKPSNQSSYTEKISSATSAIADKAVSAKNIVASKLGYGEKEQNLTPTNELHESTQDNTTKQSSSAMDYGKKIAGTVTGTLSPVYQKVAEAGSSVISKLPGTGTGTGTATEVGTDELQGQDKGVSMTGYISEKLKPGEEDKALSEFLTEAWNPQKEEPEKENKPRGKVTESVEVTRRLGAADKGYERADSVSDNSTSNEDYTSSTYERKLQESGN</sequence>
<dbReference type="InterPro" id="IPR057059">
    <property type="entry name" value="LTI65/LTI78_PGEED"/>
</dbReference>
<dbReference type="OrthoDB" id="1931597at2759"/>
<feature type="region of interest" description="Disordered" evidence="1">
    <location>
        <begin position="92"/>
        <end position="272"/>
    </location>
</feature>
<feature type="compositionally biased region" description="Basic and acidic residues" evidence="1">
    <location>
        <begin position="237"/>
        <end position="253"/>
    </location>
</feature>
<dbReference type="AlphaFoldDB" id="A0A1R3JSV8"/>
<protein>
    <submittedName>
        <fullName evidence="4">Low temperature responsive protein</fullName>
    </submittedName>
</protein>
<dbReference type="GO" id="GO:0006950">
    <property type="term" value="P:response to stress"/>
    <property type="evidence" value="ECO:0007669"/>
    <property type="project" value="TreeGrafter"/>
</dbReference>
<keyword evidence="5" id="KW-1185">Reference proteome</keyword>
<comment type="caution">
    <text evidence="4">The sequence shown here is derived from an EMBL/GenBank/DDBJ whole genome shotgun (WGS) entry which is preliminary data.</text>
</comment>
<feature type="domain" description="LTI65/LTI78 PGEED repeat" evidence="2">
    <location>
        <begin position="371"/>
        <end position="401"/>
    </location>
</feature>
<dbReference type="Pfam" id="PF23402">
    <property type="entry name" value="LTI65_LTI78_NYQTKV"/>
    <property type="match status" value="1"/>
</dbReference>
<feature type="region of interest" description="Disordered" evidence="1">
    <location>
        <begin position="286"/>
        <end position="317"/>
    </location>
</feature>
<name>A0A1R3JSV8_9ROSI</name>
<dbReference type="STRING" id="93759.A0A1R3JSV8"/>
<dbReference type="EMBL" id="AWUE01015408">
    <property type="protein sequence ID" value="OMO97874.1"/>
    <property type="molecule type" value="Genomic_DNA"/>
</dbReference>
<feature type="compositionally biased region" description="Polar residues" evidence="1">
    <location>
        <begin position="141"/>
        <end position="152"/>
    </location>
</feature>
<accession>A0A1R3JSV8</accession>
<proteinExistence type="predicted"/>
<feature type="domain" description="LTI65/LTI78 NYQTKV repeat" evidence="3">
    <location>
        <begin position="119"/>
        <end position="178"/>
    </location>
</feature>
<organism evidence="4 5">
    <name type="scientific">Corchorus olitorius</name>
    <dbReference type="NCBI Taxonomy" id="93759"/>
    <lineage>
        <taxon>Eukaryota</taxon>
        <taxon>Viridiplantae</taxon>
        <taxon>Streptophyta</taxon>
        <taxon>Embryophyta</taxon>
        <taxon>Tracheophyta</taxon>
        <taxon>Spermatophyta</taxon>
        <taxon>Magnoliopsida</taxon>
        <taxon>eudicotyledons</taxon>
        <taxon>Gunneridae</taxon>
        <taxon>Pentapetalae</taxon>
        <taxon>rosids</taxon>
        <taxon>malvids</taxon>
        <taxon>Malvales</taxon>
        <taxon>Malvaceae</taxon>
        <taxon>Grewioideae</taxon>
        <taxon>Apeibeae</taxon>
        <taxon>Corchorus</taxon>
    </lineage>
</organism>
<feature type="compositionally biased region" description="Polar residues" evidence="1">
    <location>
        <begin position="306"/>
        <end position="316"/>
    </location>
</feature>
<feature type="region of interest" description="Disordered" evidence="1">
    <location>
        <begin position="397"/>
        <end position="465"/>
    </location>
</feature>
<evidence type="ECO:0000256" key="1">
    <source>
        <dbReference type="SAM" id="MobiDB-lite"/>
    </source>
</evidence>
<dbReference type="Proteomes" id="UP000187203">
    <property type="component" value="Unassembled WGS sequence"/>
</dbReference>
<feature type="compositionally biased region" description="Basic and acidic residues" evidence="1">
    <location>
        <begin position="37"/>
        <end position="52"/>
    </location>
</feature>
<feature type="compositionally biased region" description="Basic and acidic residues" evidence="1">
    <location>
        <begin position="404"/>
        <end position="440"/>
    </location>
</feature>
<dbReference type="Pfam" id="PF23399">
    <property type="entry name" value="LTI65_PGEED"/>
    <property type="match status" value="1"/>
</dbReference>
<dbReference type="PANTHER" id="PTHR33836">
    <property type="entry name" value="LOW-TEMPERATURE-INDUCED 65 KDA PROTEIN-RELATED"/>
    <property type="match status" value="1"/>
</dbReference>
<dbReference type="InterPro" id="IPR012418">
    <property type="entry name" value="CAP160"/>
</dbReference>
<feature type="region of interest" description="Disordered" evidence="1">
    <location>
        <begin position="18"/>
        <end position="57"/>
    </location>
</feature>
<gene>
    <name evidence="4" type="ORF">COLO4_14310</name>
</gene>
<feature type="compositionally biased region" description="Polar residues" evidence="1">
    <location>
        <begin position="254"/>
        <end position="269"/>
    </location>
</feature>
<evidence type="ECO:0000313" key="4">
    <source>
        <dbReference type="EMBL" id="OMO97874.1"/>
    </source>
</evidence>
<dbReference type="InterPro" id="IPR037491">
    <property type="entry name" value="LTI78/LTI65"/>
</dbReference>
<evidence type="ECO:0000313" key="5">
    <source>
        <dbReference type="Proteomes" id="UP000187203"/>
    </source>
</evidence>
<evidence type="ECO:0000259" key="3">
    <source>
        <dbReference type="Pfam" id="PF23402"/>
    </source>
</evidence>